<dbReference type="OrthoDB" id="9926883at2759"/>
<accession>A0A812DV64</accession>
<dbReference type="GO" id="GO:0005634">
    <property type="term" value="C:nucleus"/>
    <property type="evidence" value="ECO:0007669"/>
    <property type="project" value="UniProtKB-SubCell"/>
</dbReference>
<evidence type="ECO:0000256" key="2">
    <source>
        <dbReference type="ARBA" id="ARBA00004496"/>
    </source>
</evidence>
<evidence type="ECO:0000256" key="1">
    <source>
        <dbReference type="ARBA" id="ARBA00004123"/>
    </source>
</evidence>
<feature type="compositionally biased region" description="Low complexity" evidence="9">
    <location>
        <begin position="472"/>
        <end position="488"/>
    </location>
</feature>
<feature type="transmembrane region" description="Helical" evidence="10">
    <location>
        <begin position="87"/>
        <end position="107"/>
    </location>
</feature>
<comment type="subcellular location">
    <subcellularLocation>
        <location evidence="2">Cytoplasm</location>
    </subcellularLocation>
    <subcellularLocation>
        <location evidence="1">Nucleus</location>
    </subcellularLocation>
</comment>
<dbReference type="PRINTS" id="PR00398">
    <property type="entry name" value="STRDHORMONER"/>
</dbReference>
<keyword evidence="7" id="KW-0804">Transcription</keyword>
<dbReference type="InterPro" id="IPR000536">
    <property type="entry name" value="Nucl_hrmn_rcpt_lig-bd"/>
</dbReference>
<evidence type="ECO:0000313" key="12">
    <source>
        <dbReference type="EMBL" id="CAE1311555.1"/>
    </source>
</evidence>
<dbReference type="SUPFAM" id="SSF48508">
    <property type="entry name" value="Nuclear receptor ligand-binding domain"/>
    <property type="match status" value="1"/>
</dbReference>
<keyword evidence="8" id="KW-0675">Receptor</keyword>
<dbReference type="InterPro" id="IPR033544">
    <property type="entry name" value="NR0B1/2"/>
</dbReference>
<dbReference type="Proteomes" id="UP000597762">
    <property type="component" value="Unassembled WGS sequence"/>
</dbReference>
<feature type="compositionally biased region" description="Polar residues" evidence="9">
    <location>
        <begin position="538"/>
        <end position="551"/>
    </location>
</feature>
<evidence type="ECO:0000256" key="9">
    <source>
        <dbReference type="SAM" id="MobiDB-lite"/>
    </source>
</evidence>
<dbReference type="Pfam" id="PF00104">
    <property type="entry name" value="Hormone_recep"/>
    <property type="match status" value="1"/>
</dbReference>
<evidence type="ECO:0000256" key="7">
    <source>
        <dbReference type="ARBA" id="ARBA00023163"/>
    </source>
</evidence>
<sequence>MMKRKPLSLSSFFPLSLLQECTVLHFTLDNFFSFFLSRNLCLSAFFYFLFLSLFPMFYSLLLDHLLFHSFSVHLLSSFSHFSVPHSFTFTLPTLSLSLPLFSFFLFLPSFSLSLPSLSIFFFLSLSFSLSFFLFLSLSLSLSFSFLESAINLIKYLTISCMPPPLWWGVPPSLSLSLFLSLSPSLSRSVTPPSSLKRITPGHYCVSLKQQNKRDRWTIWGGHLLCPTPLFFNDKLYLPFSRVNISITSPPPLLLSSSPCTTSDGSYSASPHPSQSPAPLLLQKEIIRPAATALSDYQSEPMDLSCKTPGSTKCGNGDSVTYTDDRSFLDTTTSYSYQLHHDSSITDCSLMSSHGGGQTFMSSEKFEQTQQCDSPVQQVMQSHSPEQHSHFHCQQALLPSRHSPIQQLQCESPMLQQPQPHQESPLHYQVSTEQGQVVEPARHSGYPSVTPQEIPLQQMETKRSCHSPMQFCPQSSPGSSRHSASPSTSTLHLHQTPASTMMDSTQSLYEVQSLQNKPQPGHQSQSNSPSYVDPFESNRPLQTNHNNSSQFSKTAGHSLLRDLLSCGRNNKSQESGLLSFSSENSHSFSSSPSSGEDDSVLSCPPKPKEEYVGSKDYSLCSTTRVTLAKKNLLPISARVTEWLYKMVKFAKEIPQFVKLPNNDRLTLILNSWTRLLLMHMAENNFQFAVTPLPSSPEHKTDEAPASDEPTMKSVESVQSFIRKCQGMNLDTSEFEYLRMLVLFNAGYVGLEMSSVVDNMNSRIQQHLQQHIHTKHPRDHIRFSRVLMCLPSLYGINCKMINNLFCGFIHGKTDIEVLLKDMLQDL</sequence>
<evidence type="ECO:0000259" key="11">
    <source>
        <dbReference type="PROSITE" id="PS51843"/>
    </source>
</evidence>
<proteinExistence type="inferred from homology"/>
<evidence type="ECO:0000256" key="3">
    <source>
        <dbReference type="ARBA" id="ARBA00006647"/>
    </source>
</evidence>
<evidence type="ECO:0000256" key="10">
    <source>
        <dbReference type="SAM" id="Phobius"/>
    </source>
</evidence>
<dbReference type="EMBL" id="CAHIKZ030004506">
    <property type="protein sequence ID" value="CAE1311555.1"/>
    <property type="molecule type" value="Genomic_DNA"/>
</dbReference>
<evidence type="ECO:0000256" key="8">
    <source>
        <dbReference type="ARBA" id="ARBA00023170"/>
    </source>
</evidence>
<dbReference type="Gene3D" id="1.10.565.10">
    <property type="entry name" value="Retinoid X Receptor"/>
    <property type="match status" value="1"/>
</dbReference>
<keyword evidence="10" id="KW-0472">Membrane</keyword>
<dbReference type="PANTHER" id="PTHR24081:SF8">
    <property type="entry name" value="NR LBD DOMAIN-CONTAINING PROTEIN"/>
    <property type="match status" value="1"/>
</dbReference>
<feature type="region of interest" description="Disordered" evidence="9">
    <location>
        <begin position="457"/>
        <end position="491"/>
    </location>
</feature>
<gene>
    <name evidence="12" type="ORF">SPHA_62945</name>
</gene>
<evidence type="ECO:0000256" key="6">
    <source>
        <dbReference type="ARBA" id="ARBA00023015"/>
    </source>
</evidence>
<dbReference type="InterPro" id="IPR001723">
    <property type="entry name" value="Nuclear_hrmn_rcpt"/>
</dbReference>
<reference evidence="12" key="1">
    <citation type="submission" date="2021-01" db="EMBL/GenBank/DDBJ databases">
        <authorList>
            <person name="Li R."/>
            <person name="Bekaert M."/>
        </authorList>
    </citation>
    <scope>NUCLEOTIDE SEQUENCE</scope>
    <source>
        <strain evidence="12">Farmed</strain>
    </source>
</reference>
<feature type="transmembrane region" description="Helical" evidence="10">
    <location>
        <begin position="119"/>
        <end position="145"/>
    </location>
</feature>
<evidence type="ECO:0000313" key="13">
    <source>
        <dbReference type="Proteomes" id="UP000597762"/>
    </source>
</evidence>
<dbReference type="AlphaFoldDB" id="A0A812DV64"/>
<dbReference type="InterPro" id="IPR035500">
    <property type="entry name" value="NHR-like_dom_sf"/>
</dbReference>
<dbReference type="GO" id="GO:0005737">
    <property type="term" value="C:cytoplasm"/>
    <property type="evidence" value="ECO:0007669"/>
    <property type="project" value="UniProtKB-SubCell"/>
</dbReference>
<feature type="region of interest" description="Disordered" evidence="9">
    <location>
        <begin position="413"/>
        <end position="436"/>
    </location>
</feature>
<evidence type="ECO:0000256" key="5">
    <source>
        <dbReference type="ARBA" id="ARBA00022491"/>
    </source>
</evidence>
<protein>
    <recommendedName>
        <fullName evidence="11">NR LBD domain-containing protein</fullName>
    </recommendedName>
</protein>
<feature type="region of interest" description="Disordered" evidence="9">
    <location>
        <begin position="573"/>
        <end position="606"/>
    </location>
</feature>
<keyword evidence="10" id="KW-1133">Transmembrane helix</keyword>
<keyword evidence="10" id="KW-0812">Transmembrane</keyword>
<dbReference type="GO" id="GO:0000122">
    <property type="term" value="P:negative regulation of transcription by RNA polymerase II"/>
    <property type="evidence" value="ECO:0007669"/>
    <property type="project" value="TreeGrafter"/>
</dbReference>
<evidence type="ECO:0000256" key="4">
    <source>
        <dbReference type="ARBA" id="ARBA00022490"/>
    </source>
</evidence>
<dbReference type="PANTHER" id="PTHR24081">
    <property type="entry name" value="NUCLEAR RECEPTOR SUBFAMILY 0 GROUP B"/>
    <property type="match status" value="1"/>
</dbReference>
<dbReference type="GO" id="GO:0003714">
    <property type="term" value="F:transcription corepressor activity"/>
    <property type="evidence" value="ECO:0007669"/>
    <property type="project" value="TreeGrafter"/>
</dbReference>
<organism evidence="12 13">
    <name type="scientific">Acanthosepion pharaonis</name>
    <name type="common">Pharaoh cuttlefish</name>
    <name type="synonym">Sepia pharaonis</name>
    <dbReference type="NCBI Taxonomy" id="158019"/>
    <lineage>
        <taxon>Eukaryota</taxon>
        <taxon>Metazoa</taxon>
        <taxon>Spiralia</taxon>
        <taxon>Lophotrochozoa</taxon>
        <taxon>Mollusca</taxon>
        <taxon>Cephalopoda</taxon>
        <taxon>Coleoidea</taxon>
        <taxon>Decapodiformes</taxon>
        <taxon>Sepiida</taxon>
        <taxon>Sepiina</taxon>
        <taxon>Sepiidae</taxon>
        <taxon>Acanthosepion</taxon>
    </lineage>
</organism>
<feature type="transmembrane region" description="Helical" evidence="10">
    <location>
        <begin position="45"/>
        <end position="66"/>
    </location>
</feature>
<keyword evidence="5" id="KW-0678">Repressor</keyword>
<keyword evidence="6" id="KW-0805">Transcription regulation</keyword>
<feature type="compositionally biased region" description="Polar residues" evidence="9">
    <location>
        <begin position="370"/>
        <end position="383"/>
    </location>
</feature>
<keyword evidence="4" id="KW-0963">Cytoplasm</keyword>
<dbReference type="PROSITE" id="PS51843">
    <property type="entry name" value="NR_LBD"/>
    <property type="match status" value="1"/>
</dbReference>
<feature type="compositionally biased region" description="Low complexity" evidence="9">
    <location>
        <begin position="573"/>
        <end position="593"/>
    </location>
</feature>
<feature type="region of interest" description="Disordered" evidence="9">
    <location>
        <begin position="370"/>
        <end position="391"/>
    </location>
</feature>
<keyword evidence="13" id="KW-1185">Reference proteome</keyword>
<name>A0A812DV64_ACAPH</name>
<comment type="similarity">
    <text evidence="3">Belongs to the nuclear hormone receptor family. NR0 subfamily.</text>
</comment>
<dbReference type="SMART" id="SM00430">
    <property type="entry name" value="HOLI"/>
    <property type="match status" value="1"/>
</dbReference>
<comment type="caution">
    <text evidence="12">The sequence shown here is derived from an EMBL/GenBank/DDBJ whole genome shotgun (WGS) entry which is preliminary data.</text>
</comment>
<feature type="domain" description="NR LBD" evidence="11">
    <location>
        <begin position="595"/>
        <end position="824"/>
    </location>
</feature>
<feature type="compositionally biased region" description="Polar residues" evidence="9">
    <location>
        <begin position="512"/>
        <end position="529"/>
    </location>
</feature>
<feature type="region of interest" description="Disordered" evidence="9">
    <location>
        <begin position="512"/>
        <end position="551"/>
    </location>
</feature>